<dbReference type="GO" id="GO:0005874">
    <property type="term" value="C:microtubule"/>
    <property type="evidence" value="ECO:0007669"/>
    <property type="project" value="UniProtKB-KW"/>
</dbReference>
<dbReference type="SUPFAM" id="SSF52540">
    <property type="entry name" value="P-loop containing nucleoside triphosphate hydrolases"/>
    <property type="match status" value="4"/>
</dbReference>
<keyword evidence="10" id="KW-0206">Cytoskeleton</keyword>
<dbReference type="GO" id="GO:0008569">
    <property type="term" value="F:minus-end-directed microtubule motor activity"/>
    <property type="evidence" value="ECO:0007669"/>
    <property type="project" value="InterPro"/>
</dbReference>
<dbReference type="InterPro" id="IPR042228">
    <property type="entry name" value="Dynein_linker_3"/>
</dbReference>
<feature type="region of interest" description="Disordered" evidence="13">
    <location>
        <begin position="240"/>
        <end position="276"/>
    </location>
</feature>
<dbReference type="Pfam" id="PF17852">
    <property type="entry name" value="Dynein_AAA_lid"/>
    <property type="match status" value="1"/>
</dbReference>
<dbReference type="InterPro" id="IPR035699">
    <property type="entry name" value="AAA_6"/>
</dbReference>
<dbReference type="FunFam" id="1.10.287.2620:FF:000002">
    <property type="entry name" value="Dynein heavy chain 2, axonemal"/>
    <property type="match status" value="1"/>
</dbReference>
<dbReference type="InterPro" id="IPR042219">
    <property type="entry name" value="AAA_lid_11_sf"/>
</dbReference>
<dbReference type="SMART" id="SM00382">
    <property type="entry name" value="AAA"/>
    <property type="match status" value="2"/>
</dbReference>
<dbReference type="Gene3D" id="1.20.58.1120">
    <property type="match status" value="1"/>
</dbReference>
<proteinExistence type="predicted"/>
<dbReference type="InterPro" id="IPR004273">
    <property type="entry name" value="Dynein_heavy_D6_P-loop"/>
</dbReference>
<evidence type="ECO:0000313" key="15">
    <source>
        <dbReference type="EMBL" id="ETW02279.1"/>
    </source>
</evidence>
<evidence type="ECO:0000256" key="6">
    <source>
        <dbReference type="ARBA" id="ARBA00023017"/>
    </source>
</evidence>
<dbReference type="Gene3D" id="1.10.472.130">
    <property type="match status" value="1"/>
</dbReference>
<dbReference type="InterPro" id="IPR035706">
    <property type="entry name" value="AAA_9"/>
</dbReference>
<dbReference type="STRING" id="157072.A0A024U7N2"/>
<sequence>MDRSVRLPMIRTNVQVGDSNPILAMPGKNVVVSSSSRMMNRGGGMAATPRSLLQVSLPTADQLVQVWTFVCHWVHEKVELDEPATIPGFGTVTIGAHSHNIRIPHFVANPAFAKKFGLFTDESAPAPMSHALEFRDIAQHCNIEEYHAKSWLEHIIENIGDRMRTQPQVELSIGVGVVTCKHRFLDGHMTQKQPVQMESEVRAAEPTPQKPPSNPRSLMSSSKTFASYIVPTGQEKLSVLVPTKPSSPTTSLIEKDASPRNPRIHHSKESRPTSPRLVLRQKLLSRTDDKPTIVLTTEPMPWNLNPNQGQQMDTVKQLDAKYPPLLDPFCRTLGVEQVDVVNKLTSSERIGANYNLSACNLVIRKHHHAVHGLIFIDDEANRVQEHFVTLRPPSPVHDKGTELPLVTTSGKPVYAADGVVVSLSRTRSLDGDKASRPSQPPTLAPTEIVDRYLHYLDKIIDDSDIVPMNASWTEHIQTLIARAVSKVQSCQKDALVANMFAETLQCYMYSIKKAILDYMLLRQVTQVRLGIPGGVPPAFQAHEKWKWGQSYATFICVTAGWKERKRRAEEHIQQNLMLIDTHLMALHYMWGDFEDLLLVDIPTSTEMAQQFAPLDIRAFEKRQMAHATNVKRTLMEKWFAKAKRILTAAKNDEVLASALLQPKHYFDCIAALMSLQLRRLVVRSIDAYVAFFNTFANPSASGKMREQSTQGLLLSLVLDQTKIRFAMALEDVQLSLMNILYNIPSCLTHIDRVETKFEPSIILGGSPFLWAVGLHEEEVVNAADTIRTILQDNLAHAQALRTKYSKYSVVAAGDLPLEHFVAQTHDIASYKQEVQKFTQFANQITKENDHIGATTTSNLFHIDCSQLNAGLLQKASHFIQQLFHAFSDTTLRMNRDIRQQFKLIAGRLARKPIDLHELVEFEAYILKLRSHELLHLYDSVANVNQRLQFLFRKCALVQQCPAVTGLSVSSEVIASTCKTFQWKHQIEKILRDGDFSLQHERSRIETAFIAKRSRFQAELEELEAEVNSFQKKSDLRHATTYVVQLGKVRDAITQARNTINIISEEEAKLGWVQTDFMQLDYICEALEPYDQLWRTARDFREASVKWMRGNIFELDAKGTEKTVHAMTVTLTNATKQLASTSPAAVGAAETLKKQIFELKDSIGIISVMGNTNLRDRHWTEIAETVGFIIDPTEHITLQRLLDLGVQDSVHKLLDISEAATNEAEIERSLDTMSGEWLQMEYKFVVASDTFVLAESAVDDIHIKLDDHIVKTQTIRCSQYRKPFFGRTIAWERSLLKLRDITDLLWQTGNFWRKMEPLFSAADPVRAILDKSSNEAKKFTIVDGHWRSVVSAVVARPLCLAAIQIDKASERLRECLELLEEILEGLTTCLEAKRALFSRFYLLSNAELIAALSVSPTTLHARPTSTMKAPSTFLGRIFPGVGRVEMNNTHDITHVVSMFDEPMQLCQVVTTEKVSTDAWLGRLELQLQTAVQVMVRNALNDYGKKDFRKWTSCWPEQMVLSVEYYMWGMQIEKLIQDPSTTAQSSLEPMQGESINMPPTPGSIQAKLEAYLTTDLDGRMSELVTELSDASLVVASRINVLTNLITQMLHVRDVTSSLMEQHVADVDAFAWQSQLRYAWNDSNLHLKLIKSSIPYGYEYVGNRATLIMLPNTLKCARVLFSAFSLARGTILKGPAGVGKTSIFRSLATSCAKLFVLFSCVATSNVDELLRLLKGVAACGAWFCLDDVQNIVFHQVGIVMETIQKIQEANHAREASLIVQGVKLRLKRGGHIMATFQPSEARPHLPIFFKGLFRPVVVVAPSLSHVAQALFFVGGFTNPPRLAQLVEYTLTMAEGTIGSDTLTRQNLLCLRNVHAIVKGAKLCLAVEHAGALRPEKISLEELAVTHVIAEVLRSQIPGASLYEFNGLVKDMLRGVSSSPLQSDAPLSADAIKLALSHKDYVSSPAFETKLNQLHDAIRRHSGVLLLGPPNCGKTALYQVLGQVYKLLDERMQAFTRRSGPRDPTDMSSAIQVIAPRSITLGQLYGSMAASTKTFQDGILTQFLRKLSGQGNTSTAAVSVPHLSSVTKAWLVLDGDVDPFWADGFNTLLDDTAQLLLVTGEAIPLPPQARLLFESTDAASASPSMVSRCAIVYVDAEVVTWRTLYAGWLERMPDYLEAIDDIKEALDATVDMIEPALEFVRLHFQLSMPQSDVARVNALLSLMDGAFQTAYPKMTSMTAKQNYTIAQCIFLQALVWGVGHTANHDERVKFDAFLRSLAGETSSAMPQGTTSQTATSSRHFTVNSKKFNMFFPAAHAGELMYSYGLSVEWGLKWELWAELYPNHCYTPPPLVHRLSDLFIPTPNTACAAYFLDVLTQNRTPHNHVLLVGPRDSGKSAVVDVFRSQSVIRAKAMQELQTNAPPPPTPGSWEKPLKAPLAPPPPASLVFLPYKVDSWLMPSHFLDGFESHMERSRKNVLSAPSSKTCVLLLDDVGLPIPSRALSTDRSSTLDSLRHLLDAQAIFEPKTDTDCFIIGLACVATLTLRPSLPHHIDGRLGAKFTPIGLTSVQDADMTKLLTGITTWLAQSRNLSLEYTQMATGLVKATTRLYYTCTDKFRTTPKSPHYIFGLTDLVHVLHMASRECPSTTISSDKSPMIRLWCHEATRHFHDKLMSPAESTTFFSALRDVCISTFGITMEALFPATVGNSLSVAGFFPSATSPKEPSPAMARRSSRANHGSLEKMNTATTQGAQQQQQQQQPHTALPISTHLQASFQHLCFSDLVDRQHYVEVADVMSIEPRVLEDLAKLSETPVRPNGVQYDVDLSTTYAMEHVLRLHRLLQDYAPATSAVCSDHVLLLGRSGTGKSTLVRLAASLLGTSVMFLNVQTPHLRARAHWRAALNEVLIKVVSENKPIVLIVKDALLDRPECLEDISSFVNGNVVPEFLFQKDIEALAPSLRENAKDQSVFLENAFAVESFCMSRIEHLLKVVVVLTVGTNPTGLQTVLTQHDHLLRRCRVHYMDTWPDETIMAIARRRLASSELTDDQVTKYGNLCLHLHHLAKPLESPTYPTTPSKVLAHILAFAKQWAKHIPELSARKAKLATAFDTIKYVEKLANNVSTTVHDLQPEIRQMHQVSKAIHVGMHTDAQAMLLTQRKVDAEDAIRQDIESRLAVEQARYETTLKAATDMFLDARGALRALTVHDISEFILVSPLPLIAKHLYECLGRLLHVEPVEVCDERDVNTRMMDYSIPTITLFHSPTTLATLQAFGTDVASAIPDNVLGPLTPIYESPEFTPAVLGSTHMVAGVMCAWVRALIHYRQTILLLEPQETHLELERSSLEACIGRCDGLHRLLREQTAEMEKTKTSRDDAEAKVRDLAARLTDHSTAIEKAEVVLAAMRGFVKGWKEKYDDLMEWTNRAAGDLLVATGLLMYGSHLNAYGRRQLMLLWMKALQRLHEFTSDGLILHTQLHATSDLLIDATTMQRWVAQGVPDDPVCRENAAFLSSMELVPLVIDPHRIAFNWIMTRDMSESKTPLVLWPNLDNMAAVENDMFRAVLELRPVVFPSVDHIVKSVTLPLLLARRHVALHGASKPNVLAVQDTLVEFPLLSSVYLFTTDENAPSLPLFSSLVHCIHVELTPQVCMDLFRAEFVCSSSKHTAHHWKELRLSAVDYDMDARRVEDQCLNVLATAKSDDSIFAESSKLFEWRTLHRESMDKFDQVQSELVNAQYVPYSMDAMVQRFCSVCMAFDDLRHIRPVYGVSVAYLVSLLTHVIDRVGKDSAAVLVDKFTNTAYRVLHWNVHEPDRLLVDFLFALRLQHSDQIDGRPSGDKRGRGEHDDVEDKDDDDDDDNRNGADADLDAVADASSGSWYWALSSTPEFRFFVKPSAHPTQVVAIPCPSWVPATASWHAFTAFCFVLPTHKRRDIARSFKTELKFVWKEFLDAPQTTRLALPVDLTPLQRLCVVRVLRPDALAAEVLHFAKSTVTMSVLSAAFTWTVCDTATISSCKHPLVVVASRDSDGILGIRAAAAKTKADVVMAPWQPVADDGAFEKMLVAASKTGQWVVLRNADANRQWIATIDNMYKTMDIAAFHWDFRVWLCVHDPTVLPMTLTQIAVKRFQDCGTSFREQLLVTSSLVRRPVSSSEATVVESDGLRLCFLHALLMARQQYGVLGWKGTFDIETSDFQILAQEHLDPASHVYAVKLTSPWDLSMLGVIMDGYYNGSHRAEWEQIIPSWASKARQLGTAGSLLRLIQRSSVSDAIGAHVAAAPPVTTPPPKLSLSVSNLPDMPLVDDPTWFGLAKTAREMPLEAKTSEFVAAIQRSFQPHLDRLPSSPAVMPVSCDDPAMARADVQHYNTFEKLLEAMQLGIDVSKCPIHYEFPMHGVVHRELAGYRAIRTKLVVYLTELQACLLDGALMSPELAEIHHATQLNLTPIAWLCLARSTETNYTTFQYRLLRQMRYFEAWVRDGPPTQHWLGAFLYPKHFFLALLQQFSRGTGIALQAMGMKTALHNDTTSAGGIDEDGDPVEASTTNLPSVLLTGIDLVGINWDTFGSSFEKKLVTSAAVAATSVRQPLTLRLSAFVVTEYESLFDDAPSRRSDEVPLPVFQSLVATTAIHAGRNSECHPGERPTAVTSLDAAWYEKLPVETEQAGVLYVPSAVSVAEALKRGAYFAVGE</sequence>
<comment type="subcellular location">
    <subcellularLocation>
        <location evidence="1">Cytoplasm</location>
        <location evidence="1">Cytoskeleton</location>
        <location evidence="1">Cilium axoneme</location>
    </subcellularLocation>
</comment>
<dbReference type="InterPro" id="IPR027417">
    <property type="entry name" value="P-loop_NTPase"/>
</dbReference>
<evidence type="ECO:0000256" key="10">
    <source>
        <dbReference type="ARBA" id="ARBA00023212"/>
    </source>
</evidence>
<keyword evidence="2" id="KW-0963">Cytoplasm</keyword>
<dbReference type="OrthoDB" id="5593012at2759"/>
<evidence type="ECO:0000256" key="9">
    <source>
        <dbReference type="ARBA" id="ARBA00023175"/>
    </source>
</evidence>
<evidence type="ECO:0000256" key="8">
    <source>
        <dbReference type="ARBA" id="ARBA00023069"/>
    </source>
</evidence>
<dbReference type="InterPro" id="IPR003593">
    <property type="entry name" value="AAA+_ATPase"/>
</dbReference>
<evidence type="ECO:0000256" key="5">
    <source>
        <dbReference type="ARBA" id="ARBA00022840"/>
    </source>
</evidence>
<evidence type="ECO:0000256" key="3">
    <source>
        <dbReference type="ARBA" id="ARBA00022701"/>
    </source>
</evidence>
<dbReference type="GO" id="GO:0051959">
    <property type="term" value="F:dynein light intermediate chain binding"/>
    <property type="evidence" value="ECO:0007669"/>
    <property type="project" value="InterPro"/>
</dbReference>
<dbReference type="Pfam" id="PF12781">
    <property type="entry name" value="AAA_9"/>
    <property type="match status" value="1"/>
</dbReference>
<dbReference type="Gene3D" id="1.20.1270.280">
    <property type="match status" value="1"/>
</dbReference>
<feature type="compositionally biased region" description="Basic and acidic residues" evidence="13">
    <location>
        <begin position="3814"/>
        <end position="3827"/>
    </location>
</feature>
<keyword evidence="8" id="KW-0969">Cilium</keyword>
<dbReference type="GeneID" id="20082878"/>
<dbReference type="Gene3D" id="1.20.140.100">
    <property type="entry name" value="Dynein heavy chain, N-terminal domain 2"/>
    <property type="match status" value="1"/>
</dbReference>
<feature type="domain" description="AAA+ ATPase" evidence="14">
    <location>
        <begin position="1683"/>
        <end position="1820"/>
    </location>
</feature>
<dbReference type="GO" id="GO:0005524">
    <property type="term" value="F:ATP binding"/>
    <property type="evidence" value="ECO:0007669"/>
    <property type="project" value="UniProtKB-KW"/>
</dbReference>
<evidence type="ECO:0000256" key="12">
    <source>
        <dbReference type="SAM" id="Coils"/>
    </source>
</evidence>
<dbReference type="InterPro" id="IPR024317">
    <property type="entry name" value="Dynein_heavy_chain_D4_dom"/>
</dbReference>
<dbReference type="PANTHER" id="PTHR45703">
    <property type="entry name" value="DYNEIN HEAVY CHAIN"/>
    <property type="match status" value="1"/>
</dbReference>
<dbReference type="Gene3D" id="3.40.50.300">
    <property type="entry name" value="P-loop containing nucleotide triphosphate hydrolases"/>
    <property type="match status" value="6"/>
</dbReference>
<dbReference type="InterPro" id="IPR042222">
    <property type="entry name" value="Dynein_2_N"/>
</dbReference>
<dbReference type="InterPro" id="IPR041228">
    <property type="entry name" value="Dynein_C"/>
</dbReference>
<dbReference type="Pfam" id="PF18199">
    <property type="entry name" value="Dynein_C"/>
    <property type="match status" value="1"/>
</dbReference>
<dbReference type="Gene3D" id="1.10.8.720">
    <property type="entry name" value="Region D6 of dynein motor"/>
    <property type="match status" value="1"/>
</dbReference>
<keyword evidence="9" id="KW-0505">Motor protein</keyword>
<dbReference type="Gene3D" id="1.20.920.30">
    <property type="match status" value="1"/>
</dbReference>
<dbReference type="VEuPathDB" id="FungiDB:H310_05828"/>
<evidence type="ECO:0000256" key="7">
    <source>
        <dbReference type="ARBA" id="ARBA00023054"/>
    </source>
</evidence>
<feature type="coiled-coil region" evidence="12">
    <location>
        <begin position="3345"/>
        <end position="3372"/>
    </location>
</feature>
<feature type="coiled-coil region" evidence="12">
    <location>
        <begin position="1005"/>
        <end position="1032"/>
    </location>
</feature>
<dbReference type="Pfam" id="PF22597">
    <property type="entry name" value="DYN_lid"/>
    <property type="match status" value="1"/>
</dbReference>
<name>A0A024U7N2_9STRA</name>
<dbReference type="GO" id="GO:0030286">
    <property type="term" value="C:dynein complex"/>
    <property type="evidence" value="ECO:0007669"/>
    <property type="project" value="UniProtKB-KW"/>
</dbReference>
<evidence type="ECO:0000259" key="14">
    <source>
        <dbReference type="SMART" id="SM00382"/>
    </source>
</evidence>
<reference evidence="15" key="1">
    <citation type="submission" date="2013-12" db="EMBL/GenBank/DDBJ databases">
        <title>The Genome Sequence of Aphanomyces invadans NJM9701.</title>
        <authorList>
            <consortium name="The Broad Institute Genomics Platform"/>
            <person name="Russ C."/>
            <person name="Tyler B."/>
            <person name="van West P."/>
            <person name="Dieguez-Uribeondo J."/>
            <person name="Young S.K."/>
            <person name="Zeng Q."/>
            <person name="Gargeya S."/>
            <person name="Fitzgerald M."/>
            <person name="Abouelleil A."/>
            <person name="Alvarado L."/>
            <person name="Chapman S.B."/>
            <person name="Gainer-Dewar J."/>
            <person name="Goldberg J."/>
            <person name="Griggs A."/>
            <person name="Gujja S."/>
            <person name="Hansen M."/>
            <person name="Howarth C."/>
            <person name="Imamovic A."/>
            <person name="Ireland A."/>
            <person name="Larimer J."/>
            <person name="McCowan C."/>
            <person name="Murphy C."/>
            <person name="Pearson M."/>
            <person name="Poon T.W."/>
            <person name="Priest M."/>
            <person name="Roberts A."/>
            <person name="Saif S."/>
            <person name="Shea T."/>
            <person name="Sykes S."/>
            <person name="Wortman J."/>
            <person name="Nusbaum C."/>
            <person name="Birren B."/>
        </authorList>
    </citation>
    <scope>NUCLEOTIDE SEQUENCE [LARGE SCALE GENOMIC DNA]</scope>
    <source>
        <strain evidence="15">NJM9701</strain>
    </source>
</reference>
<gene>
    <name evidence="15" type="ORF">H310_05828</name>
</gene>
<dbReference type="Gene3D" id="1.20.920.20">
    <property type="match status" value="1"/>
</dbReference>
<evidence type="ECO:0000256" key="11">
    <source>
        <dbReference type="ARBA" id="ARBA00023273"/>
    </source>
</evidence>
<feature type="region of interest" description="Disordered" evidence="13">
    <location>
        <begin position="3814"/>
        <end position="3848"/>
    </location>
</feature>
<dbReference type="Pfam" id="PF12774">
    <property type="entry name" value="AAA_6"/>
    <property type="match status" value="1"/>
</dbReference>
<dbReference type="PANTHER" id="PTHR45703:SF36">
    <property type="entry name" value="DYNEIN HEAVY CHAIN, CYTOPLASMIC"/>
    <property type="match status" value="1"/>
</dbReference>
<feature type="region of interest" description="Disordered" evidence="13">
    <location>
        <begin position="190"/>
        <end position="220"/>
    </location>
</feature>
<feature type="domain" description="AAA+ ATPase" evidence="14">
    <location>
        <begin position="2844"/>
        <end position="3014"/>
    </location>
</feature>
<keyword evidence="5" id="KW-0067">ATP-binding</keyword>
<dbReference type="InterPro" id="IPR041466">
    <property type="entry name" value="Dynein_AAA5_ext"/>
</dbReference>
<feature type="region of interest" description="Disordered" evidence="13">
    <location>
        <begin position="2736"/>
        <end position="2755"/>
    </location>
</feature>
<dbReference type="InterPro" id="IPR026983">
    <property type="entry name" value="DHC"/>
</dbReference>
<dbReference type="Pfam" id="PF12780">
    <property type="entry name" value="AAA_8"/>
    <property type="match status" value="1"/>
</dbReference>
<dbReference type="GO" id="GO:0045505">
    <property type="term" value="F:dynein intermediate chain binding"/>
    <property type="evidence" value="ECO:0007669"/>
    <property type="project" value="InterPro"/>
</dbReference>
<dbReference type="RefSeq" id="XP_008868884.1">
    <property type="nucleotide sequence ID" value="XM_008870662.1"/>
</dbReference>
<dbReference type="Pfam" id="PF03028">
    <property type="entry name" value="Dynein_heavy"/>
    <property type="match status" value="1"/>
</dbReference>
<keyword evidence="7 12" id="KW-0175">Coiled coil</keyword>
<dbReference type="Gene3D" id="1.10.287.2620">
    <property type="match status" value="1"/>
</dbReference>
<evidence type="ECO:0000256" key="1">
    <source>
        <dbReference type="ARBA" id="ARBA00004430"/>
    </source>
</evidence>
<accession>A0A024U7N2</accession>
<protein>
    <recommendedName>
        <fullName evidence="14">AAA+ ATPase domain-containing protein</fullName>
    </recommendedName>
</protein>
<dbReference type="eggNOG" id="KOG3595">
    <property type="taxonomic scope" value="Eukaryota"/>
</dbReference>
<dbReference type="Gene3D" id="3.20.180.20">
    <property type="entry name" value="Dynein heavy chain, N-terminal domain 2"/>
    <property type="match status" value="1"/>
</dbReference>
<dbReference type="EMBL" id="KI913961">
    <property type="protein sequence ID" value="ETW02279.1"/>
    <property type="molecule type" value="Genomic_DNA"/>
</dbReference>
<feature type="compositionally biased region" description="Acidic residues" evidence="13">
    <location>
        <begin position="3828"/>
        <end position="3840"/>
    </location>
</feature>
<dbReference type="InterPro" id="IPR013602">
    <property type="entry name" value="Dynein_heavy_linker"/>
</dbReference>
<evidence type="ECO:0000256" key="13">
    <source>
        <dbReference type="SAM" id="MobiDB-lite"/>
    </source>
</evidence>
<evidence type="ECO:0000256" key="4">
    <source>
        <dbReference type="ARBA" id="ARBA00022741"/>
    </source>
</evidence>
<evidence type="ECO:0000256" key="2">
    <source>
        <dbReference type="ARBA" id="ARBA00022490"/>
    </source>
</evidence>
<dbReference type="GO" id="GO:0007018">
    <property type="term" value="P:microtubule-based movement"/>
    <property type="evidence" value="ECO:0007669"/>
    <property type="project" value="InterPro"/>
</dbReference>
<organism evidence="15">
    <name type="scientific">Aphanomyces invadans</name>
    <dbReference type="NCBI Taxonomy" id="157072"/>
    <lineage>
        <taxon>Eukaryota</taxon>
        <taxon>Sar</taxon>
        <taxon>Stramenopiles</taxon>
        <taxon>Oomycota</taxon>
        <taxon>Saprolegniomycetes</taxon>
        <taxon>Saprolegniales</taxon>
        <taxon>Verrucalvaceae</taxon>
        <taxon>Aphanomyces</taxon>
    </lineage>
</organism>
<keyword evidence="11" id="KW-0966">Cell projection</keyword>
<keyword evidence="4" id="KW-0547">Nucleotide-binding</keyword>
<dbReference type="InterPro" id="IPR054354">
    <property type="entry name" value="DYNC2H1-like_lid"/>
</dbReference>
<keyword evidence="6" id="KW-0243">Dynein</keyword>
<keyword evidence="3" id="KW-0493">Microtubule</keyword>
<dbReference type="GO" id="GO:0005930">
    <property type="term" value="C:axoneme"/>
    <property type="evidence" value="ECO:0007669"/>
    <property type="project" value="UniProtKB-SubCell"/>
</dbReference>
<dbReference type="Pfam" id="PF08393">
    <property type="entry name" value="DHC_N2"/>
    <property type="match status" value="1"/>
</dbReference>